<evidence type="ECO:0000313" key="2">
    <source>
        <dbReference type="Proteomes" id="UP001283361"/>
    </source>
</evidence>
<dbReference type="EMBL" id="JAWDGP010001217">
    <property type="protein sequence ID" value="KAK3793557.1"/>
    <property type="molecule type" value="Genomic_DNA"/>
</dbReference>
<accession>A0AAE1AVA7</accession>
<comment type="caution">
    <text evidence="1">The sequence shown here is derived from an EMBL/GenBank/DDBJ whole genome shotgun (WGS) entry which is preliminary data.</text>
</comment>
<name>A0AAE1AVA7_9GAST</name>
<keyword evidence="2" id="KW-1185">Reference proteome</keyword>
<gene>
    <name evidence="1" type="ORF">RRG08_023874</name>
</gene>
<protein>
    <submittedName>
        <fullName evidence="1">Uncharacterized protein</fullName>
    </submittedName>
</protein>
<evidence type="ECO:0000313" key="1">
    <source>
        <dbReference type="EMBL" id="KAK3793557.1"/>
    </source>
</evidence>
<dbReference type="AlphaFoldDB" id="A0AAE1AVA7"/>
<dbReference type="Proteomes" id="UP001283361">
    <property type="component" value="Unassembled WGS sequence"/>
</dbReference>
<organism evidence="1 2">
    <name type="scientific">Elysia crispata</name>
    <name type="common">lettuce slug</name>
    <dbReference type="NCBI Taxonomy" id="231223"/>
    <lineage>
        <taxon>Eukaryota</taxon>
        <taxon>Metazoa</taxon>
        <taxon>Spiralia</taxon>
        <taxon>Lophotrochozoa</taxon>
        <taxon>Mollusca</taxon>
        <taxon>Gastropoda</taxon>
        <taxon>Heterobranchia</taxon>
        <taxon>Euthyneura</taxon>
        <taxon>Panpulmonata</taxon>
        <taxon>Sacoglossa</taxon>
        <taxon>Placobranchoidea</taxon>
        <taxon>Plakobranchidae</taxon>
        <taxon>Elysia</taxon>
    </lineage>
</organism>
<sequence>MNSVPLGILKDVRSHNSPADLAKEPAASLKQTCNLRTMFTNEYLNKSTEQATLFSRFVQSCLSSDAPFFQIDRWRSKRVVKT</sequence>
<reference evidence="1" key="1">
    <citation type="journal article" date="2023" name="G3 (Bethesda)">
        <title>A reference genome for the long-term kleptoplast-retaining sea slug Elysia crispata morphotype clarki.</title>
        <authorList>
            <person name="Eastman K.E."/>
            <person name="Pendleton A.L."/>
            <person name="Shaikh M.A."/>
            <person name="Suttiyut T."/>
            <person name="Ogas R."/>
            <person name="Tomko P."/>
            <person name="Gavelis G."/>
            <person name="Widhalm J.R."/>
            <person name="Wisecaver J.H."/>
        </authorList>
    </citation>
    <scope>NUCLEOTIDE SEQUENCE</scope>
    <source>
        <strain evidence="1">ECLA1</strain>
    </source>
</reference>
<proteinExistence type="predicted"/>